<reference evidence="1" key="2">
    <citation type="submission" date="2022-01" db="EMBL/GenBank/DDBJ databases">
        <authorList>
            <person name="Yamashiro T."/>
            <person name="Shiraishi A."/>
            <person name="Satake H."/>
            <person name="Nakayama K."/>
        </authorList>
    </citation>
    <scope>NUCLEOTIDE SEQUENCE</scope>
</reference>
<name>A0ABQ5GD97_9ASTR</name>
<dbReference type="EMBL" id="BQNB010018296">
    <property type="protein sequence ID" value="GJT72832.1"/>
    <property type="molecule type" value="Genomic_DNA"/>
</dbReference>
<proteinExistence type="predicted"/>
<sequence length="233" mass="27630">MKENTSKSKNSDPILELWIRIEAYKKKLEHINVPWENILFNYCSSEFDTLEPERVKENRASEFQYKKLSKRAFEWTTSIKESLSTNLLHVKMDDPNINMEEYIRLEEEKARRRGKVYNLKTPTYVSPLNDNQIDFRISSGESDDEDYTIIYDKNSFSYKIIYVNNLKTDSKDDNDKVNMPSFPSSEPTVSYFDDFEYFKDFEKEFPTIAYNDALTSKLDFSEPTVSPQHIDEF</sequence>
<organism evidence="1 2">
    <name type="scientific">Tanacetum coccineum</name>
    <dbReference type="NCBI Taxonomy" id="301880"/>
    <lineage>
        <taxon>Eukaryota</taxon>
        <taxon>Viridiplantae</taxon>
        <taxon>Streptophyta</taxon>
        <taxon>Embryophyta</taxon>
        <taxon>Tracheophyta</taxon>
        <taxon>Spermatophyta</taxon>
        <taxon>Magnoliopsida</taxon>
        <taxon>eudicotyledons</taxon>
        <taxon>Gunneridae</taxon>
        <taxon>Pentapetalae</taxon>
        <taxon>asterids</taxon>
        <taxon>campanulids</taxon>
        <taxon>Asterales</taxon>
        <taxon>Asteraceae</taxon>
        <taxon>Asteroideae</taxon>
        <taxon>Anthemideae</taxon>
        <taxon>Anthemidinae</taxon>
        <taxon>Tanacetum</taxon>
    </lineage>
</organism>
<accession>A0ABQ5GD97</accession>
<protein>
    <submittedName>
        <fullName evidence="1">Uncharacterized protein</fullName>
    </submittedName>
</protein>
<comment type="caution">
    <text evidence="1">The sequence shown here is derived from an EMBL/GenBank/DDBJ whole genome shotgun (WGS) entry which is preliminary data.</text>
</comment>
<evidence type="ECO:0000313" key="1">
    <source>
        <dbReference type="EMBL" id="GJT72832.1"/>
    </source>
</evidence>
<gene>
    <name evidence="1" type="ORF">Tco_1032118</name>
</gene>
<dbReference type="Proteomes" id="UP001151760">
    <property type="component" value="Unassembled WGS sequence"/>
</dbReference>
<reference evidence="1" key="1">
    <citation type="journal article" date="2022" name="Int. J. Mol. Sci.">
        <title>Draft Genome of Tanacetum Coccineum: Genomic Comparison of Closely Related Tanacetum-Family Plants.</title>
        <authorList>
            <person name="Yamashiro T."/>
            <person name="Shiraishi A."/>
            <person name="Nakayama K."/>
            <person name="Satake H."/>
        </authorList>
    </citation>
    <scope>NUCLEOTIDE SEQUENCE</scope>
</reference>
<keyword evidence="2" id="KW-1185">Reference proteome</keyword>
<evidence type="ECO:0000313" key="2">
    <source>
        <dbReference type="Proteomes" id="UP001151760"/>
    </source>
</evidence>